<feature type="non-terminal residue" evidence="1">
    <location>
        <position position="1"/>
    </location>
</feature>
<sequence>NMDNEKVPAPAPTRSDDQIHPFAAWVSIGKSNFVLDLQKKQKNPIF</sequence>
<dbReference type="EMBL" id="BQNB010015089">
    <property type="protein sequence ID" value="GJT35900.1"/>
    <property type="molecule type" value="Genomic_DNA"/>
</dbReference>
<reference evidence="1" key="2">
    <citation type="submission" date="2022-01" db="EMBL/GenBank/DDBJ databases">
        <authorList>
            <person name="Yamashiro T."/>
            <person name="Shiraishi A."/>
            <person name="Satake H."/>
            <person name="Nakayama K."/>
        </authorList>
    </citation>
    <scope>NUCLEOTIDE SEQUENCE</scope>
</reference>
<gene>
    <name evidence="1" type="ORF">Tco_0926319</name>
</gene>
<comment type="caution">
    <text evidence="1">The sequence shown here is derived from an EMBL/GenBank/DDBJ whole genome shotgun (WGS) entry which is preliminary data.</text>
</comment>
<accession>A0ABQ5D9G7</accession>
<reference evidence="1" key="1">
    <citation type="journal article" date="2022" name="Int. J. Mol. Sci.">
        <title>Draft Genome of Tanacetum Coccineum: Genomic Comparison of Closely Related Tanacetum-Family Plants.</title>
        <authorList>
            <person name="Yamashiro T."/>
            <person name="Shiraishi A."/>
            <person name="Nakayama K."/>
            <person name="Satake H."/>
        </authorList>
    </citation>
    <scope>NUCLEOTIDE SEQUENCE</scope>
</reference>
<evidence type="ECO:0000313" key="2">
    <source>
        <dbReference type="Proteomes" id="UP001151760"/>
    </source>
</evidence>
<name>A0ABQ5D9G7_9ASTR</name>
<dbReference type="Proteomes" id="UP001151760">
    <property type="component" value="Unassembled WGS sequence"/>
</dbReference>
<protein>
    <submittedName>
        <fullName evidence="1">Uncharacterized protein</fullName>
    </submittedName>
</protein>
<proteinExistence type="predicted"/>
<organism evidence="1 2">
    <name type="scientific">Tanacetum coccineum</name>
    <dbReference type="NCBI Taxonomy" id="301880"/>
    <lineage>
        <taxon>Eukaryota</taxon>
        <taxon>Viridiplantae</taxon>
        <taxon>Streptophyta</taxon>
        <taxon>Embryophyta</taxon>
        <taxon>Tracheophyta</taxon>
        <taxon>Spermatophyta</taxon>
        <taxon>Magnoliopsida</taxon>
        <taxon>eudicotyledons</taxon>
        <taxon>Gunneridae</taxon>
        <taxon>Pentapetalae</taxon>
        <taxon>asterids</taxon>
        <taxon>campanulids</taxon>
        <taxon>Asterales</taxon>
        <taxon>Asteraceae</taxon>
        <taxon>Asteroideae</taxon>
        <taxon>Anthemideae</taxon>
        <taxon>Anthemidinae</taxon>
        <taxon>Tanacetum</taxon>
    </lineage>
</organism>
<keyword evidence="2" id="KW-1185">Reference proteome</keyword>
<evidence type="ECO:0000313" key="1">
    <source>
        <dbReference type="EMBL" id="GJT35900.1"/>
    </source>
</evidence>